<geneLocation type="plasmid" evidence="4 6">
    <name>unnamed2</name>
</geneLocation>
<keyword evidence="6" id="KW-1185">Reference proteome</keyword>
<proteinExistence type="predicted"/>
<evidence type="ECO:0000313" key="3">
    <source>
        <dbReference type="EMBL" id="NWJ47067.1"/>
    </source>
</evidence>
<dbReference type="GO" id="GO:0004519">
    <property type="term" value="F:endonuclease activity"/>
    <property type="evidence" value="ECO:0007669"/>
    <property type="project" value="UniProtKB-KW"/>
</dbReference>
<gene>
    <name evidence="3" type="primary">tnpB</name>
    <name evidence="3" type="ORF">HXX08_14495</name>
    <name evidence="4" type="ORF">OZ401_004955</name>
</gene>
<dbReference type="Proteomes" id="UP000521676">
    <property type="component" value="Unassembled WGS sequence"/>
</dbReference>
<dbReference type="GO" id="GO:0003677">
    <property type="term" value="F:DNA binding"/>
    <property type="evidence" value="ECO:0007669"/>
    <property type="project" value="UniProtKB-KW"/>
</dbReference>
<evidence type="ECO:0000313" key="6">
    <source>
        <dbReference type="Proteomes" id="UP001431572"/>
    </source>
</evidence>
<organism evidence="3 5">
    <name type="scientific">Candidatus Chlorohelix allophototropha</name>
    <dbReference type="NCBI Taxonomy" id="3003348"/>
    <lineage>
        <taxon>Bacteria</taxon>
        <taxon>Bacillati</taxon>
        <taxon>Chloroflexota</taxon>
        <taxon>Chloroflexia</taxon>
        <taxon>Candidatus Chloroheliales</taxon>
        <taxon>Candidatus Chloroheliaceae</taxon>
        <taxon>Candidatus Chlorohelix</taxon>
    </lineage>
</organism>
<dbReference type="EMBL" id="CP128402">
    <property type="protein sequence ID" value="WJW70381.1"/>
    <property type="molecule type" value="Genomic_DNA"/>
</dbReference>
<accession>A0A8T7M4P5</accession>
<keyword evidence="4" id="KW-0255">Endonuclease</keyword>
<dbReference type="Pfam" id="PF07282">
    <property type="entry name" value="Cas12f1-like_TNB"/>
    <property type="match status" value="1"/>
</dbReference>
<dbReference type="AlphaFoldDB" id="A0A8T7M4P5"/>
<keyword evidence="1" id="KW-0238">DNA-binding</keyword>
<name>A0A8T7M4P5_9CHLR</name>
<dbReference type="NCBIfam" id="TIGR01766">
    <property type="entry name" value="IS200/IS605 family accessory protein TnpB-like domain"/>
    <property type="match status" value="1"/>
</dbReference>
<keyword evidence="4" id="KW-0378">Hydrolase</keyword>
<protein>
    <submittedName>
        <fullName evidence="3">IS200/IS605 family element transposase accessory protein TnpB</fullName>
    </submittedName>
    <submittedName>
        <fullName evidence="4">RNA-guided endonuclease TnpB family protein</fullName>
    </submittedName>
</protein>
<dbReference type="NCBIfam" id="NF040570">
    <property type="entry name" value="guided_TnpB"/>
    <property type="match status" value="1"/>
</dbReference>
<evidence type="ECO:0000259" key="2">
    <source>
        <dbReference type="Pfam" id="PF07282"/>
    </source>
</evidence>
<keyword evidence="4" id="KW-0614">Plasmid</keyword>
<feature type="domain" description="Cas12f1-like TNB" evidence="2">
    <location>
        <begin position="46"/>
        <end position="111"/>
    </location>
</feature>
<keyword evidence="4" id="KW-0540">Nuclease</keyword>
<dbReference type="InterPro" id="IPR010095">
    <property type="entry name" value="Cas12f1-like_TNB"/>
</dbReference>
<dbReference type="Proteomes" id="UP001431572">
    <property type="component" value="Plasmid unnamed2"/>
</dbReference>
<reference evidence="3 5" key="1">
    <citation type="submission" date="2020-06" db="EMBL/GenBank/DDBJ databases">
        <title>Anoxygenic phototrophic Chloroflexota member uses a Type I reaction center.</title>
        <authorList>
            <person name="Tsuji J.M."/>
            <person name="Shaw N.A."/>
            <person name="Nagashima S."/>
            <person name="Venkiteswaran J."/>
            <person name="Schiff S.L."/>
            <person name="Hanada S."/>
            <person name="Tank M."/>
            <person name="Neufeld J.D."/>
        </authorList>
    </citation>
    <scope>NUCLEOTIDE SEQUENCE [LARGE SCALE GENOMIC DNA]</scope>
    <source>
        <strain evidence="3">L227-S17</strain>
    </source>
</reference>
<dbReference type="EMBL" id="JACATZ010000002">
    <property type="protein sequence ID" value="NWJ47067.1"/>
    <property type="molecule type" value="Genomic_DNA"/>
</dbReference>
<evidence type="ECO:0000313" key="4">
    <source>
        <dbReference type="EMBL" id="WJW70381.1"/>
    </source>
</evidence>
<sequence length="124" mass="13950">MNHCVSKTIVLNCSPCDMIAMENLTDIRDRVKGRRTQRRAMSNWSFRQIQGFVEYKAKFAGVRVKYVDARYSSQGCSSCGVVDKRSRRNQSEFVCKLCGHSLNADLNAAVNQPIVSIACARRGI</sequence>
<reference evidence="4" key="2">
    <citation type="journal article" date="2024" name="Nature">
        <title>Anoxygenic phototroph of the Chloroflexota uses a type I reaction centre.</title>
        <authorList>
            <person name="Tsuji J.M."/>
            <person name="Shaw N.A."/>
            <person name="Nagashima S."/>
            <person name="Venkiteswaran J.J."/>
            <person name="Schiff S.L."/>
            <person name="Watanabe T."/>
            <person name="Fukui M."/>
            <person name="Hanada S."/>
            <person name="Tank M."/>
            <person name="Neufeld J.D."/>
        </authorList>
    </citation>
    <scope>NUCLEOTIDE SEQUENCE</scope>
    <source>
        <strain evidence="4">L227-S17</strain>
        <plasmid evidence="4 6">unnamed2</plasmid>
    </source>
</reference>
<evidence type="ECO:0000256" key="1">
    <source>
        <dbReference type="ARBA" id="ARBA00023125"/>
    </source>
</evidence>
<evidence type="ECO:0000313" key="5">
    <source>
        <dbReference type="Proteomes" id="UP000521676"/>
    </source>
</evidence>